<feature type="transmembrane region" description="Helical" evidence="1">
    <location>
        <begin position="42"/>
        <end position="60"/>
    </location>
</feature>
<keyword evidence="1" id="KW-0812">Transmembrane</keyword>
<dbReference type="Pfam" id="PF04143">
    <property type="entry name" value="Sulf_transp"/>
    <property type="match status" value="1"/>
</dbReference>
<protein>
    <submittedName>
        <fullName evidence="2">Uncharacterized protein</fullName>
    </submittedName>
</protein>
<keyword evidence="1" id="KW-0472">Membrane</keyword>
<evidence type="ECO:0000256" key="1">
    <source>
        <dbReference type="SAM" id="Phobius"/>
    </source>
</evidence>
<keyword evidence="1" id="KW-1133">Transmembrane helix</keyword>
<name>A0A455W5Y1_MARNT</name>
<evidence type="ECO:0000313" key="2">
    <source>
        <dbReference type="EMBL" id="BBJ02337.1"/>
    </source>
</evidence>
<sequence length="79" mass="8740">MIAWWVNRIERKAHGAIERDELLWKGQNHGVLRTLLSGRWPFTWAILILAAVVGGLLLGYGARLGFGCNIGAPCPSTRN</sequence>
<accession>A0A455W5Y1</accession>
<gene>
    <name evidence="2" type="ORF">YBY_01850</name>
</gene>
<reference evidence="2" key="1">
    <citation type="submission" date="2019-03" db="EMBL/GenBank/DDBJ databases">
        <title>Whole genome analysis of nitrate-reducing bacteria Marinobacter hydrocarbonoclasticus YB03.</title>
        <authorList>
            <person name="Azam A.H."/>
            <person name="Yuk S.R."/>
            <person name="Kamarisima K."/>
            <person name="Miyanaga K."/>
            <person name="Tanji Y."/>
        </authorList>
    </citation>
    <scope>NUCLEOTIDE SEQUENCE</scope>
    <source>
        <strain evidence="2">YB03</strain>
    </source>
</reference>
<organism evidence="2">
    <name type="scientific">Marinobacter nauticus</name>
    <name type="common">Marinobacter hydrocarbonoclasticus</name>
    <name type="synonym">Marinobacter aquaeolei</name>
    <dbReference type="NCBI Taxonomy" id="2743"/>
    <lineage>
        <taxon>Bacteria</taxon>
        <taxon>Pseudomonadati</taxon>
        <taxon>Pseudomonadota</taxon>
        <taxon>Gammaproteobacteria</taxon>
        <taxon>Pseudomonadales</taxon>
        <taxon>Marinobacteraceae</taxon>
        <taxon>Marinobacter</taxon>
    </lineage>
</organism>
<proteinExistence type="predicted"/>
<dbReference type="InterPro" id="IPR007272">
    <property type="entry name" value="Sulf_transp_TsuA/YedE"/>
</dbReference>
<dbReference type="EMBL" id="AP019537">
    <property type="protein sequence ID" value="BBJ02337.1"/>
    <property type="molecule type" value="Genomic_DNA"/>
</dbReference>
<dbReference type="AlphaFoldDB" id="A0A455W5Y1"/>